<name>A0ABN9DXV4_9NEOB</name>
<feature type="non-terminal residue" evidence="1">
    <location>
        <position position="1"/>
    </location>
</feature>
<accession>A0ABN9DXV4</accession>
<evidence type="ECO:0000313" key="2">
    <source>
        <dbReference type="Proteomes" id="UP001162483"/>
    </source>
</evidence>
<gene>
    <name evidence="1" type="ORF">SPARVUS_LOCUS8571037</name>
</gene>
<comment type="caution">
    <text evidence="1">The sequence shown here is derived from an EMBL/GenBank/DDBJ whole genome shotgun (WGS) entry which is preliminary data.</text>
</comment>
<feature type="non-terminal residue" evidence="1">
    <location>
        <position position="88"/>
    </location>
</feature>
<organism evidence="1 2">
    <name type="scientific">Staurois parvus</name>
    <dbReference type="NCBI Taxonomy" id="386267"/>
    <lineage>
        <taxon>Eukaryota</taxon>
        <taxon>Metazoa</taxon>
        <taxon>Chordata</taxon>
        <taxon>Craniata</taxon>
        <taxon>Vertebrata</taxon>
        <taxon>Euteleostomi</taxon>
        <taxon>Amphibia</taxon>
        <taxon>Batrachia</taxon>
        <taxon>Anura</taxon>
        <taxon>Neobatrachia</taxon>
        <taxon>Ranoidea</taxon>
        <taxon>Ranidae</taxon>
        <taxon>Staurois</taxon>
    </lineage>
</organism>
<keyword evidence="2" id="KW-1185">Reference proteome</keyword>
<sequence length="88" mass="9836">IGTFGERVPEIDRYPLPLLFQSETEGVLPPCSLLVHVTGPRRLQDHSQSAVLLTHEQWVPGCEAASYHSRVPTLKMPASWNTLESEDL</sequence>
<evidence type="ECO:0000313" key="1">
    <source>
        <dbReference type="EMBL" id="CAI9576690.1"/>
    </source>
</evidence>
<reference evidence="1" key="1">
    <citation type="submission" date="2023-05" db="EMBL/GenBank/DDBJ databases">
        <authorList>
            <person name="Stuckert A."/>
        </authorList>
    </citation>
    <scope>NUCLEOTIDE SEQUENCE</scope>
</reference>
<protein>
    <submittedName>
        <fullName evidence="1">Uncharacterized protein</fullName>
    </submittedName>
</protein>
<proteinExistence type="predicted"/>
<dbReference type="EMBL" id="CATNWA010014854">
    <property type="protein sequence ID" value="CAI9576690.1"/>
    <property type="molecule type" value="Genomic_DNA"/>
</dbReference>
<dbReference type="Proteomes" id="UP001162483">
    <property type="component" value="Unassembled WGS sequence"/>
</dbReference>